<evidence type="ECO:0000313" key="1">
    <source>
        <dbReference type="Proteomes" id="UP000095286"/>
    </source>
</evidence>
<reference evidence="2" key="1">
    <citation type="submission" date="2016-11" db="UniProtKB">
        <authorList>
            <consortium name="WormBaseParasite"/>
        </authorList>
    </citation>
    <scope>IDENTIFICATION</scope>
    <source>
        <strain evidence="2">KR3021</strain>
    </source>
</reference>
<proteinExistence type="predicted"/>
<accession>A0AC35U390</accession>
<dbReference type="WBParaSite" id="RSKR_0000714950.1">
    <property type="protein sequence ID" value="RSKR_0000714950.1"/>
    <property type="gene ID" value="RSKR_0000714950"/>
</dbReference>
<evidence type="ECO:0000313" key="2">
    <source>
        <dbReference type="WBParaSite" id="RSKR_0000714950.1"/>
    </source>
</evidence>
<dbReference type="Proteomes" id="UP000095286">
    <property type="component" value="Unplaced"/>
</dbReference>
<organism evidence="1 2">
    <name type="scientific">Rhabditophanes sp. KR3021</name>
    <dbReference type="NCBI Taxonomy" id="114890"/>
    <lineage>
        <taxon>Eukaryota</taxon>
        <taxon>Metazoa</taxon>
        <taxon>Ecdysozoa</taxon>
        <taxon>Nematoda</taxon>
        <taxon>Chromadorea</taxon>
        <taxon>Rhabditida</taxon>
        <taxon>Tylenchina</taxon>
        <taxon>Panagrolaimomorpha</taxon>
        <taxon>Strongyloidoidea</taxon>
        <taxon>Alloionematidae</taxon>
        <taxon>Rhabditophanes</taxon>
    </lineage>
</organism>
<name>A0AC35U390_9BILA</name>
<sequence>MDVEKFPNLSKLLLDESFADAELSFSNGSARVLRSILAASCDYFYNFFYNKSRTVFIIDDISLADFRVYYKYLQESAEITETDIIALLNVQLVIKSNGLENKIYNFIKDEKNVAYIGILFEFTSKSVFENYHNLAKIVIGNNFDKLNEIHAFDSFNYVNLNDLFDQKFIKTKCQHAMLQIVTRWVDYDYKNRKNDWITLMTKLDFNRISSNTIKVYIRENPKISQVPELAQFYFDMLIDDKKHGY</sequence>
<protein>
    <submittedName>
        <fullName evidence="2">BTB domain-containing protein</fullName>
    </submittedName>
</protein>